<dbReference type="PIRSF" id="PIRSF021505">
    <property type="entry name" value="O_gly_hdrol"/>
    <property type="match status" value="1"/>
</dbReference>
<dbReference type="InterPro" id="IPR053169">
    <property type="entry name" value="MUG_Protein"/>
</dbReference>
<sequence>MEWNRRADEAQAALGRFFWNDAIDMFNIETPCPDGACNTIFHYWWMAHAVDALTDGYLRTGEMGYVVRLERLYDGLLRRNGGAFPNELYDDMEWMAIAWLRAYGATGIERFKEAALILWEDIKTGWNDHMGGGIAWQKSQLDYKNTPANAPAVILAARLHRELGGEEYLDWALRIYEWQKSHLVDPDSGFVWDGMNRTGDGAIDKDWKFTYCQGVYIGAGVELYRITGDEAYLQDAIRTAEATRSELADNATGLFPDEGDGDGGLFKGILVRYLAELAKEAPARSAAEGLLLGNASALWSRGRDAKRQLFHTDWSSPPAERVTLSTQLSAVMLLERAAELEKSGLEEASA</sequence>
<gene>
    <name evidence="1" type="ORF">NQZ67_09040</name>
</gene>
<protein>
    <submittedName>
        <fullName evidence="1">AGE family epimerase/isomerase</fullName>
    </submittedName>
</protein>
<keyword evidence="2" id="KW-1185">Reference proteome</keyword>
<dbReference type="PANTHER" id="PTHR47791:SF3">
    <property type="entry name" value="MEIOTICALLY UP-REGULATED GENE 191 PROTEIN"/>
    <property type="match status" value="1"/>
</dbReference>
<organism evidence="1 2">
    <name type="scientific">Paenibacillus soyae</name>
    <dbReference type="NCBI Taxonomy" id="2969249"/>
    <lineage>
        <taxon>Bacteria</taxon>
        <taxon>Bacillati</taxon>
        <taxon>Bacillota</taxon>
        <taxon>Bacilli</taxon>
        <taxon>Bacillales</taxon>
        <taxon>Paenibacillaceae</taxon>
        <taxon>Paenibacillus</taxon>
    </lineage>
</organism>
<comment type="caution">
    <text evidence="1">The sequence shown here is derived from an EMBL/GenBank/DDBJ whole genome shotgun (WGS) entry which is preliminary data.</text>
</comment>
<proteinExistence type="predicted"/>
<evidence type="ECO:0000313" key="2">
    <source>
        <dbReference type="Proteomes" id="UP001141950"/>
    </source>
</evidence>
<dbReference type="Gene3D" id="1.50.10.20">
    <property type="match status" value="1"/>
</dbReference>
<name>A0A9X2S8A8_9BACL</name>
<dbReference type="PANTHER" id="PTHR47791">
    <property type="entry name" value="MEIOTICALLY UP-REGULATED GENE 191 PROTEIN"/>
    <property type="match status" value="1"/>
</dbReference>
<dbReference type="InterPro" id="IPR014512">
    <property type="entry name" value="O_gly_hydro"/>
</dbReference>
<evidence type="ECO:0000313" key="1">
    <source>
        <dbReference type="EMBL" id="MCR2804020.1"/>
    </source>
</evidence>
<dbReference type="InterPro" id="IPR005198">
    <property type="entry name" value="Glyco_hydro_76"/>
</dbReference>
<dbReference type="AlphaFoldDB" id="A0A9X2S8A8"/>
<dbReference type="GO" id="GO:0005975">
    <property type="term" value="P:carbohydrate metabolic process"/>
    <property type="evidence" value="ECO:0007669"/>
    <property type="project" value="InterPro"/>
</dbReference>
<dbReference type="InterPro" id="IPR008928">
    <property type="entry name" value="6-hairpin_glycosidase_sf"/>
</dbReference>
<accession>A0A9X2S8A8</accession>
<dbReference type="SUPFAM" id="SSF48208">
    <property type="entry name" value="Six-hairpin glycosidases"/>
    <property type="match status" value="1"/>
</dbReference>
<dbReference type="Pfam" id="PF03663">
    <property type="entry name" value="Glyco_hydro_76"/>
    <property type="match status" value="1"/>
</dbReference>
<reference evidence="1" key="1">
    <citation type="submission" date="2022-08" db="EMBL/GenBank/DDBJ databases">
        <title>The genomic sequence of strain Paenibacillus sp. SCIV0701.</title>
        <authorList>
            <person name="Zhao H."/>
        </authorList>
    </citation>
    <scope>NUCLEOTIDE SEQUENCE</scope>
    <source>
        <strain evidence="1">SCIV0701</strain>
    </source>
</reference>
<dbReference type="EMBL" id="JANIPJ010000005">
    <property type="protein sequence ID" value="MCR2804020.1"/>
    <property type="molecule type" value="Genomic_DNA"/>
</dbReference>
<dbReference type="Proteomes" id="UP001141950">
    <property type="component" value="Unassembled WGS sequence"/>
</dbReference>
<dbReference type="RefSeq" id="WP_257444789.1">
    <property type="nucleotide sequence ID" value="NZ_JANIPJ010000005.1"/>
</dbReference>